<dbReference type="GO" id="GO:0005886">
    <property type="term" value="C:plasma membrane"/>
    <property type="evidence" value="ECO:0007669"/>
    <property type="project" value="UniProtKB-SubCell"/>
</dbReference>
<organism evidence="10 11">
    <name type="scientific">Atopococcus tabaci</name>
    <dbReference type="NCBI Taxonomy" id="269774"/>
    <lineage>
        <taxon>Bacteria</taxon>
        <taxon>Bacillati</taxon>
        <taxon>Bacillota</taxon>
        <taxon>Bacilli</taxon>
        <taxon>Lactobacillales</taxon>
        <taxon>Carnobacteriaceae</taxon>
        <taxon>Atopococcus</taxon>
    </lineage>
</organism>
<dbReference type="Pfam" id="PF01478">
    <property type="entry name" value="Peptidase_A24"/>
    <property type="match status" value="1"/>
</dbReference>
<sequence>MFLINQVIIFTVGASLASFAVLVGMRVPAQASVIFPRSYCDHCSQTLAVEDLVPVLSYFINGGHSRCCRQPLSFLYFIFEFIGGSSALIIYYILVESYRPELAWQLLLTSFFGIIFTVSDLQTFTLPNSVMKFFLLFSFLYQLLFYGSDIGWTTLGSLGLFSVLLALYIMKPGSLGAGDVKLMVVFSLLYGLTETILIVFLASGLGILFFIFSLVIRRGKSLKKLPFGVFLFFSAGVILLLDSVFLSFF</sequence>
<evidence type="ECO:0000256" key="7">
    <source>
        <dbReference type="SAM" id="Phobius"/>
    </source>
</evidence>
<reference evidence="10" key="1">
    <citation type="submission" date="2023-07" db="EMBL/GenBank/DDBJ databases">
        <title>Between Cages and Wild: Unraveling the Impact of Captivity on Animal Microbiomes and Antimicrobial Resistance.</title>
        <authorList>
            <person name="Schmartz G.P."/>
            <person name="Rehner J."/>
            <person name="Schuff M.J."/>
            <person name="Becker S.L."/>
            <person name="Kravczyk M."/>
            <person name="Gurevich A."/>
            <person name="Francke R."/>
            <person name="Mueller R."/>
            <person name="Keller V."/>
            <person name="Keller A."/>
        </authorList>
    </citation>
    <scope>NUCLEOTIDE SEQUENCE</scope>
    <source>
        <strain evidence="10">S39M_St_73</strain>
    </source>
</reference>
<protein>
    <submittedName>
        <fullName evidence="10">Prepilin peptidase</fullName>
    </submittedName>
</protein>
<comment type="subcellular location">
    <subcellularLocation>
        <location evidence="1">Cell membrane</location>
        <topology evidence="1">Multi-pass membrane protein</topology>
    </subcellularLocation>
</comment>
<evidence type="ECO:0000259" key="9">
    <source>
        <dbReference type="Pfam" id="PF06750"/>
    </source>
</evidence>
<dbReference type="InterPro" id="IPR050882">
    <property type="entry name" value="Prepilin_peptidase/N-MTase"/>
</dbReference>
<dbReference type="EMBL" id="JAUNQW010000018">
    <property type="protein sequence ID" value="MDO5457631.1"/>
    <property type="molecule type" value="Genomic_DNA"/>
</dbReference>
<feature type="transmembrane region" description="Helical" evidence="7">
    <location>
        <begin position="125"/>
        <end position="145"/>
    </location>
</feature>
<name>A0AA43UCU1_9LACT</name>
<keyword evidence="3" id="KW-1003">Cell membrane</keyword>
<dbReference type="InterPro" id="IPR010627">
    <property type="entry name" value="Prepilin_pept_A24_N"/>
</dbReference>
<comment type="similarity">
    <text evidence="2">Belongs to the peptidase A24 family.</text>
</comment>
<dbReference type="Proteomes" id="UP001171751">
    <property type="component" value="Unassembled WGS sequence"/>
</dbReference>
<gene>
    <name evidence="10" type="ORF">Q4F26_04720</name>
</gene>
<accession>A0AA43UCU1</accession>
<feature type="transmembrane region" description="Helical" evidence="7">
    <location>
        <begin position="152"/>
        <end position="170"/>
    </location>
</feature>
<dbReference type="GO" id="GO:0006465">
    <property type="term" value="P:signal peptide processing"/>
    <property type="evidence" value="ECO:0007669"/>
    <property type="project" value="TreeGrafter"/>
</dbReference>
<keyword evidence="6 7" id="KW-0472">Membrane</keyword>
<dbReference type="PANTHER" id="PTHR30487">
    <property type="entry name" value="TYPE 4 PREPILIN-LIKE PROTEINS LEADER PEPTIDE-PROCESSING ENZYME"/>
    <property type="match status" value="1"/>
</dbReference>
<dbReference type="Pfam" id="PF06750">
    <property type="entry name" value="A24_N_bact"/>
    <property type="match status" value="1"/>
</dbReference>
<dbReference type="InterPro" id="IPR000045">
    <property type="entry name" value="Prepilin_IV_endopep_pep"/>
</dbReference>
<feature type="domain" description="Prepilin type IV endopeptidase peptidase" evidence="8">
    <location>
        <begin position="108"/>
        <end position="211"/>
    </location>
</feature>
<evidence type="ECO:0000256" key="2">
    <source>
        <dbReference type="ARBA" id="ARBA00005801"/>
    </source>
</evidence>
<keyword evidence="11" id="KW-1185">Reference proteome</keyword>
<feature type="transmembrane region" description="Helical" evidence="7">
    <location>
        <begin position="182"/>
        <end position="215"/>
    </location>
</feature>
<feature type="transmembrane region" description="Helical" evidence="7">
    <location>
        <begin position="227"/>
        <end position="248"/>
    </location>
</feature>
<dbReference type="Gene3D" id="1.20.120.1220">
    <property type="match status" value="1"/>
</dbReference>
<evidence type="ECO:0000256" key="1">
    <source>
        <dbReference type="ARBA" id="ARBA00004651"/>
    </source>
</evidence>
<feature type="transmembrane region" description="Helical" evidence="7">
    <location>
        <begin position="102"/>
        <end position="119"/>
    </location>
</feature>
<evidence type="ECO:0000313" key="10">
    <source>
        <dbReference type="EMBL" id="MDO5457631.1"/>
    </source>
</evidence>
<keyword evidence="5 7" id="KW-1133">Transmembrane helix</keyword>
<evidence type="ECO:0000256" key="5">
    <source>
        <dbReference type="ARBA" id="ARBA00022989"/>
    </source>
</evidence>
<feature type="transmembrane region" description="Helical" evidence="7">
    <location>
        <begin position="74"/>
        <end position="95"/>
    </location>
</feature>
<evidence type="ECO:0000256" key="4">
    <source>
        <dbReference type="ARBA" id="ARBA00022692"/>
    </source>
</evidence>
<proteinExistence type="inferred from homology"/>
<dbReference type="GO" id="GO:0004190">
    <property type="term" value="F:aspartic-type endopeptidase activity"/>
    <property type="evidence" value="ECO:0007669"/>
    <property type="project" value="InterPro"/>
</dbReference>
<comment type="caution">
    <text evidence="10">The sequence shown here is derived from an EMBL/GenBank/DDBJ whole genome shotgun (WGS) entry which is preliminary data.</text>
</comment>
<feature type="domain" description="Prepilin peptidase A24 N-terminal" evidence="9">
    <location>
        <begin position="12"/>
        <end position="92"/>
    </location>
</feature>
<evidence type="ECO:0000313" key="11">
    <source>
        <dbReference type="Proteomes" id="UP001171751"/>
    </source>
</evidence>
<dbReference type="PANTHER" id="PTHR30487:SF0">
    <property type="entry name" value="PREPILIN LEADER PEPTIDASE_N-METHYLTRANSFERASE-RELATED"/>
    <property type="match status" value="1"/>
</dbReference>
<dbReference type="AlphaFoldDB" id="A0AA43UCU1"/>
<keyword evidence="4 7" id="KW-0812">Transmembrane</keyword>
<evidence type="ECO:0000256" key="3">
    <source>
        <dbReference type="ARBA" id="ARBA00022475"/>
    </source>
</evidence>
<evidence type="ECO:0000259" key="8">
    <source>
        <dbReference type="Pfam" id="PF01478"/>
    </source>
</evidence>
<evidence type="ECO:0000256" key="6">
    <source>
        <dbReference type="ARBA" id="ARBA00023136"/>
    </source>
</evidence>